<protein>
    <recommendedName>
        <fullName evidence="5">Lipoprotein</fullName>
    </recommendedName>
</protein>
<feature type="signal peptide" evidence="2">
    <location>
        <begin position="1"/>
        <end position="24"/>
    </location>
</feature>
<name>A0ABY6QSY2_9ACTN</name>
<evidence type="ECO:0000256" key="1">
    <source>
        <dbReference type="SAM" id="MobiDB-lite"/>
    </source>
</evidence>
<proteinExistence type="predicted"/>
<feature type="chain" id="PRO_5046447535" description="Lipoprotein" evidence="2">
    <location>
        <begin position="25"/>
        <end position="337"/>
    </location>
</feature>
<keyword evidence="2" id="KW-0732">Signal</keyword>
<keyword evidence="4" id="KW-1185">Reference proteome</keyword>
<dbReference type="Proteomes" id="UP001164506">
    <property type="component" value="Chromosome"/>
</dbReference>
<sequence>MSTPHRRRRRVVPLSLTVAAAALAAGCTSGPPGTTTPATASPGFPAPPASSASPVSPVSGDTGDPSTWTLPLQAYQPTERQAAAIAAAEGTLVQRCMRSFGKEWRPAPGLPRVGPRNMMDWRYGIHDEALSSRRGYQPDAAEQARYDAAVRTQSRRPAPSPDEEVLLGGSDLPASAREQAGPEVRSGSFNGRKIPAGGCFGQARTTLGSQSRGVSPLVEQLNFASYEASLSDPAVTEVFGLWSACMRKKGYSYAAPMDADADPRFRPDPRRRVSEREIATAVADISCRRRHHVAEIWHGVEVRVQSGYVRENAARLAADRRTLDTVIGNSTHVNGRS</sequence>
<dbReference type="PROSITE" id="PS51318">
    <property type="entry name" value="TAT"/>
    <property type="match status" value="1"/>
</dbReference>
<dbReference type="InterPro" id="IPR006311">
    <property type="entry name" value="TAT_signal"/>
</dbReference>
<feature type="region of interest" description="Disordered" evidence="1">
    <location>
        <begin position="132"/>
        <end position="189"/>
    </location>
</feature>
<accession>A0ABY6QSY2</accession>
<dbReference type="RefSeq" id="WP_190105647.1">
    <property type="nucleotide sequence ID" value="NZ_BMUH01000012.1"/>
</dbReference>
<evidence type="ECO:0000256" key="2">
    <source>
        <dbReference type="SAM" id="SignalP"/>
    </source>
</evidence>
<reference evidence="3" key="1">
    <citation type="submission" date="2021-09" db="EMBL/GenBank/DDBJ databases">
        <title>Complete genome sequence and metabolic characterization of Streptomyces tanashiensis DSM 731 the producer of antibacterial Kalafungin and diverse secondary metabolites.</title>
        <authorList>
            <person name="Abbasi M.N."/>
            <person name="Anwar M.N."/>
            <person name="Alam K."/>
            <person name="Shoaib M."/>
            <person name="Lin Z."/>
            <person name="Hayat M."/>
            <person name="Ali M.I."/>
            <person name="Malik H.M.T."/>
            <person name="Ahmed I."/>
            <person name="Li A."/>
            <person name="Hailong Wang H."/>
            <person name="Zhang Y."/>
        </authorList>
    </citation>
    <scope>NUCLEOTIDE SEQUENCE</scope>
    <source>
        <strain evidence="3">Kala</strain>
    </source>
</reference>
<feature type="region of interest" description="Disordered" evidence="1">
    <location>
        <begin position="26"/>
        <end position="69"/>
    </location>
</feature>
<feature type="compositionally biased region" description="Low complexity" evidence="1">
    <location>
        <begin position="26"/>
        <end position="60"/>
    </location>
</feature>
<evidence type="ECO:0008006" key="5">
    <source>
        <dbReference type="Google" id="ProtNLM"/>
    </source>
</evidence>
<gene>
    <name evidence="3" type="ORF">LDH80_03635</name>
</gene>
<dbReference type="GeneID" id="95598504"/>
<evidence type="ECO:0000313" key="3">
    <source>
        <dbReference type="EMBL" id="UZX19869.1"/>
    </source>
</evidence>
<dbReference type="EMBL" id="CP084204">
    <property type="protein sequence ID" value="UZX19869.1"/>
    <property type="molecule type" value="Genomic_DNA"/>
</dbReference>
<dbReference type="PROSITE" id="PS51257">
    <property type="entry name" value="PROKAR_LIPOPROTEIN"/>
    <property type="match status" value="1"/>
</dbReference>
<evidence type="ECO:0000313" key="4">
    <source>
        <dbReference type="Proteomes" id="UP001164506"/>
    </source>
</evidence>
<organism evidence="3 4">
    <name type="scientific">Streptomyces tanashiensis</name>
    <dbReference type="NCBI Taxonomy" id="67367"/>
    <lineage>
        <taxon>Bacteria</taxon>
        <taxon>Bacillati</taxon>
        <taxon>Actinomycetota</taxon>
        <taxon>Actinomycetes</taxon>
        <taxon>Kitasatosporales</taxon>
        <taxon>Streptomycetaceae</taxon>
        <taxon>Streptomyces</taxon>
    </lineage>
</organism>